<dbReference type="Pfam" id="PF02493">
    <property type="entry name" value="MORN"/>
    <property type="match status" value="5"/>
</dbReference>
<reference evidence="3 4" key="1">
    <citation type="submission" date="2016-02" db="EMBL/GenBank/DDBJ databases">
        <title>Genome analysis of coral dinoflagellate symbionts highlights evolutionary adaptations to a symbiotic lifestyle.</title>
        <authorList>
            <person name="Aranda M."/>
            <person name="Li Y."/>
            <person name="Liew Y.J."/>
            <person name="Baumgarten S."/>
            <person name="Simakov O."/>
            <person name="Wilson M."/>
            <person name="Piel J."/>
            <person name="Ashoor H."/>
            <person name="Bougouffa S."/>
            <person name="Bajic V.B."/>
            <person name="Ryu T."/>
            <person name="Ravasi T."/>
            <person name="Bayer T."/>
            <person name="Micklem G."/>
            <person name="Kim H."/>
            <person name="Bhak J."/>
            <person name="Lajeunesse T.C."/>
            <person name="Voolstra C.R."/>
        </authorList>
    </citation>
    <scope>NUCLEOTIDE SEQUENCE [LARGE SCALE GENOMIC DNA]</scope>
    <source>
        <strain evidence="3 4">CCMP2467</strain>
    </source>
</reference>
<proteinExistence type="predicted"/>
<evidence type="ECO:0000313" key="4">
    <source>
        <dbReference type="Proteomes" id="UP000186817"/>
    </source>
</evidence>
<feature type="region of interest" description="Disordered" evidence="2">
    <location>
        <begin position="278"/>
        <end position="300"/>
    </location>
</feature>
<dbReference type="SMART" id="SM00698">
    <property type="entry name" value="MORN"/>
    <property type="match status" value="3"/>
</dbReference>
<evidence type="ECO:0000313" key="3">
    <source>
        <dbReference type="EMBL" id="OLP82633.1"/>
    </source>
</evidence>
<evidence type="ECO:0000256" key="1">
    <source>
        <dbReference type="ARBA" id="ARBA00022737"/>
    </source>
</evidence>
<dbReference type="GO" id="GO:0016301">
    <property type="term" value="F:kinase activity"/>
    <property type="evidence" value="ECO:0007669"/>
    <property type="project" value="UniProtKB-KW"/>
</dbReference>
<gene>
    <name evidence="3" type="primary">PIPK1</name>
    <name evidence="3" type="ORF">AK812_SmicGene36695</name>
</gene>
<protein>
    <submittedName>
        <fullName evidence="3">Phosphatidylinositol 4-phosphate 5-kinase 1</fullName>
    </submittedName>
</protein>
<dbReference type="OrthoDB" id="270720at2759"/>
<keyword evidence="4" id="KW-1185">Reference proteome</keyword>
<dbReference type="SUPFAM" id="SSF82185">
    <property type="entry name" value="Histone H3 K4-specific methyltransferase SET7/9 N-terminal domain"/>
    <property type="match status" value="1"/>
</dbReference>
<keyword evidence="3" id="KW-0418">Kinase</keyword>
<dbReference type="InterPro" id="IPR003409">
    <property type="entry name" value="MORN"/>
</dbReference>
<keyword evidence="3" id="KW-0808">Transferase</keyword>
<sequence>MYPSPFADDQVETTGHGDAGHLADPQSDANSGPSISHVDVNVTSPDLDFLGGRLRYGCGRDYRKRRAHVTALMYKHSEEFDPQTALVRMKTGIMRSVAGWGGIGVESGVLPNELCPGQGAPRMAEQSSKLDAVDAAPVFKCVNVNKCTKAGGKFIFWVAESRRSPEEVPDSRFTVFSEFIEYSLLVDFVSVWGTQGHYDQWPAKEDWFALMNDKMGGDIDKIRMVGDPGVGRLRSWLFGLMGAGQGCNVVKDVSSCLPAVPEEEAPYLGAADLDEEASAKMEAHPEGASSSRSWPASPGTKRFESTLQGATYWANYWLREAQEIRELTHSGEDLFYKRKYVFKTGASYDGEWMGAERNGRGIQGCWSNNMASGMGMFLHSNGAVYYGQWRYNQAHGLGVYRDADGATYAGEWAADQPDGYGEETWPDTSRYRGSFKKGAKHGRGDVYNYKVCTPSCGEHTIEGV</sequence>
<dbReference type="EMBL" id="LSRX01001177">
    <property type="protein sequence ID" value="OLP82633.1"/>
    <property type="molecule type" value="Genomic_DNA"/>
</dbReference>
<comment type="caution">
    <text evidence="3">The sequence shown here is derived from an EMBL/GenBank/DDBJ whole genome shotgun (WGS) entry which is preliminary data.</text>
</comment>
<dbReference type="AlphaFoldDB" id="A0A1Q9CI69"/>
<dbReference type="PANTHER" id="PTHR23084:SF263">
    <property type="entry name" value="MORN REPEAT-CONTAINING PROTEIN 1"/>
    <property type="match status" value="1"/>
</dbReference>
<dbReference type="Proteomes" id="UP000186817">
    <property type="component" value="Unassembled WGS sequence"/>
</dbReference>
<accession>A0A1Q9CI69</accession>
<feature type="region of interest" description="Disordered" evidence="2">
    <location>
        <begin position="1"/>
        <end position="38"/>
    </location>
</feature>
<dbReference type="Gene3D" id="2.20.110.10">
    <property type="entry name" value="Histone H3 K4-specific methyltransferase SET7/9 N-terminal domain"/>
    <property type="match status" value="2"/>
</dbReference>
<name>A0A1Q9CI69_SYMMI</name>
<organism evidence="3 4">
    <name type="scientific">Symbiodinium microadriaticum</name>
    <name type="common">Dinoflagellate</name>
    <name type="synonym">Zooxanthella microadriatica</name>
    <dbReference type="NCBI Taxonomy" id="2951"/>
    <lineage>
        <taxon>Eukaryota</taxon>
        <taxon>Sar</taxon>
        <taxon>Alveolata</taxon>
        <taxon>Dinophyceae</taxon>
        <taxon>Suessiales</taxon>
        <taxon>Symbiodiniaceae</taxon>
        <taxon>Symbiodinium</taxon>
    </lineage>
</organism>
<keyword evidence="1" id="KW-0677">Repeat</keyword>
<dbReference type="PANTHER" id="PTHR23084">
    <property type="entry name" value="PHOSPHATIDYLINOSITOL-4-PHOSPHATE 5-KINASE RELATED"/>
    <property type="match status" value="1"/>
</dbReference>
<evidence type="ECO:0000256" key="2">
    <source>
        <dbReference type="SAM" id="MobiDB-lite"/>
    </source>
</evidence>